<feature type="compositionally biased region" description="Acidic residues" evidence="1">
    <location>
        <begin position="218"/>
        <end position="233"/>
    </location>
</feature>
<dbReference type="InterPro" id="IPR008402">
    <property type="entry name" value="APC_su15/mnd2"/>
</dbReference>
<name>A0ABR4C8E8_9HELO</name>
<keyword evidence="3" id="KW-1185">Reference proteome</keyword>
<feature type="compositionally biased region" description="Basic and acidic residues" evidence="1">
    <location>
        <begin position="288"/>
        <end position="298"/>
    </location>
</feature>
<feature type="region of interest" description="Disordered" evidence="1">
    <location>
        <begin position="123"/>
        <end position="341"/>
    </location>
</feature>
<dbReference type="EMBL" id="JAZHXI010000011">
    <property type="protein sequence ID" value="KAL2066202.1"/>
    <property type="molecule type" value="Genomic_DNA"/>
</dbReference>
<dbReference type="Pfam" id="PF05841">
    <property type="entry name" value="Apc15p"/>
    <property type="match status" value="1"/>
</dbReference>
<feature type="compositionally biased region" description="Acidic residues" evidence="1">
    <location>
        <begin position="274"/>
        <end position="287"/>
    </location>
</feature>
<comment type="caution">
    <text evidence="2">The sequence shown here is derived from an EMBL/GenBank/DDBJ whole genome shotgun (WGS) entry which is preliminary data.</text>
</comment>
<feature type="region of interest" description="Disordered" evidence="1">
    <location>
        <begin position="14"/>
        <end position="110"/>
    </location>
</feature>
<feature type="compositionally biased region" description="Acidic residues" evidence="1">
    <location>
        <begin position="252"/>
        <end position="263"/>
    </location>
</feature>
<accession>A0ABR4C8E8</accession>
<feature type="compositionally biased region" description="Basic and acidic residues" evidence="1">
    <location>
        <begin position="234"/>
        <end position="251"/>
    </location>
</feature>
<feature type="compositionally biased region" description="Acidic residues" evidence="1">
    <location>
        <begin position="161"/>
        <end position="183"/>
    </location>
</feature>
<sequence>MFSLPSLAPQDSYSLWYTSSTTPTPSAFTDQPTSNPHDHTTTHQQSSRRHLPPHRTPLSRLRHDEEYMERRKQNITNYGSSWIKPPGVQKSLHQQREEKREMEEHQEAVRREALAQELAEVETAEGVDELLQGEGMDGELEEVRDLDDDVPDADATRLLESDEEEEEDEEDEDSEGGDENDVEDVPRNVLASRLPDDVYREALIRGDEARQTGFGDEGSVEEDDGGDDMLQEEDLVHESQLELQEHDHDLDMNMEGDLDDEIPEASVDGYEHTDTEEELTSSEEESADEGRLPQRVERGAASSMVRSDGTQNSMDLSNLMSGSSQLGSSPRRLSGFPGRRG</sequence>
<evidence type="ECO:0000313" key="2">
    <source>
        <dbReference type="EMBL" id="KAL2066202.1"/>
    </source>
</evidence>
<organism evidence="2 3">
    <name type="scientific">Oculimacula yallundae</name>
    <dbReference type="NCBI Taxonomy" id="86028"/>
    <lineage>
        <taxon>Eukaryota</taxon>
        <taxon>Fungi</taxon>
        <taxon>Dikarya</taxon>
        <taxon>Ascomycota</taxon>
        <taxon>Pezizomycotina</taxon>
        <taxon>Leotiomycetes</taxon>
        <taxon>Helotiales</taxon>
        <taxon>Ploettnerulaceae</taxon>
        <taxon>Oculimacula</taxon>
    </lineage>
</organism>
<proteinExistence type="predicted"/>
<protein>
    <submittedName>
        <fullName evidence="2">Uncharacterized protein</fullName>
    </submittedName>
</protein>
<feature type="compositionally biased region" description="Polar residues" evidence="1">
    <location>
        <begin position="304"/>
        <end position="328"/>
    </location>
</feature>
<feature type="compositionally biased region" description="Acidic residues" evidence="1">
    <location>
        <begin position="136"/>
        <end position="152"/>
    </location>
</feature>
<evidence type="ECO:0000256" key="1">
    <source>
        <dbReference type="SAM" id="MobiDB-lite"/>
    </source>
</evidence>
<reference evidence="2 3" key="1">
    <citation type="journal article" date="2024" name="Commun. Biol.">
        <title>Comparative genomic analysis of thermophilic fungi reveals convergent evolutionary adaptations and gene losses.</title>
        <authorList>
            <person name="Steindorff A.S."/>
            <person name="Aguilar-Pontes M.V."/>
            <person name="Robinson A.J."/>
            <person name="Andreopoulos B."/>
            <person name="LaButti K."/>
            <person name="Kuo A."/>
            <person name="Mondo S."/>
            <person name="Riley R."/>
            <person name="Otillar R."/>
            <person name="Haridas S."/>
            <person name="Lipzen A."/>
            <person name="Grimwood J."/>
            <person name="Schmutz J."/>
            <person name="Clum A."/>
            <person name="Reid I.D."/>
            <person name="Moisan M.C."/>
            <person name="Butler G."/>
            <person name="Nguyen T.T.M."/>
            <person name="Dewar K."/>
            <person name="Conant G."/>
            <person name="Drula E."/>
            <person name="Henrissat B."/>
            <person name="Hansel C."/>
            <person name="Singer S."/>
            <person name="Hutchinson M.I."/>
            <person name="de Vries R.P."/>
            <person name="Natvig D.O."/>
            <person name="Powell A.J."/>
            <person name="Tsang A."/>
            <person name="Grigoriev I.V."/>
        </authorList>
    </citation>
    <scope>NUCLEOTIDE SEQUENCE [LARGE SCALE GENOMIC DNA]</scope>
    <source>
        <strain evidence="2 3">CBS 494.80</strain>
    </source>
</reference>
<feature type="compositionally biased region" description="Basic and acidic residues" evidence="1">
    <location>
        <begin position="194"/>
        <end position="210"/>
    </location>
</feature>
<dbReference type="Proteomes" id="UP001595075">
    <property type="component" value="Unassembled WGS sequence"/>
</dbReference>
<evidence type="ECO:0000313" key="3">
    <source>
        <dbReference type="Proteomes" id="UP001595075"/>
    </source>
</evidence>
<feature type="compositionally biased region" description="Basic and acidic residues" evidence="1">
    <location>
        <begin position="61"/>
        <end position="72"/>
    </location>
</feature>
<feature type="compositionally biased region" description="Basic and acidic residues" evidence="1">
    <location>
        <begin position="94"/>
        <end position="110"/>
    </location>
</feature>
<gene>
    <name evidence="2" type="ORF">VTL71DRAFT_2273</name>
</gene>